<reference evidence="2" key="1">
    <citation type="journal article" date="2019" name="Int. J. Syst. Evol. Microbiol.">
        <title>The Global Catalogue of Microorganisms (GCM) 10K type strain sequencing project: providing services to taxonomists for standard genome sequencing and annotation.</title>
        <authorList>
            <consortium name="The Broad Institute Genomics Platform"/>
            <consortium name="The Broad Institute Genome Sequencing Center for Infectious Disease"/>
            <person name="Wu L."/>
            <person name="Ma J."/>
        </authorList>
    </citation>
    <scope>NUCLEOTIDE SEQUENCE [LARGE SCALE GENOMIC DNA]</scope>
    <source>
        <strain evidence="2">JCM 18055</strain>
    </source>
</reference>
<name>A0ABP8XJ41_9PSEU</name>
<gene>
    <name evidence="1" type="ORF">GCM10023215_54670</name>
</gene>
<dbReference type="Proteomes" id="UP001500325">
    <property type="component" value="Unassembled WGS sequence"/>
</dbReference>
<dbReference type="RefSeq" id="WP_345383630.1">
    <property type="nucleotide sequence ID" value="NZ_BAABIC010000023.1"/>
</dbReference>
<evidence type="ECO:0000313" key="1">
    <source>
        <dbReference type="EMBL" id="GAA4706975.1"/>
    </source>
</evidence>
<accession>A0ABP8XJ41</accession>
<protein>
    <submittedName>
        <fullName evidence="1">Uncharacterized protein</fullName>
    </submittedName>
</protein>
<dbReference type="EMBL" id="BAABIC010000023">
    <property type="protein sequence ID" value="GAA4706975.1"/>
    <property type="molecule type" value="Genomic_DNA"/>
</dbReference>
<proteinExistence type="predicted"/>
<keyword evidence="2" id="KW-1185">Reference proteome</keyword>
<sequence length="82" mass="9044">MDEDLTAVVLRARASRLGRDLDAGQLQDLRDSIDAVEPVLAAVRAQPIPLLSGQTDHVWGDVWLRRRTEQASAPQRQAGEQS</sequence>
<evidence type="ECO:0000313" key="2">
    <source>
        <dbReference type="Proteomes" id="UP001500325"/>
    </source>
</evidence>
<comment type="caution">
    <text evidence="1">The sequence shown here is derived from an EMBL/GenBank/DDBJ whole genome shotgun (WGS) entry which is preliminary data.</text>
</comment>
<organism evidence="1 2">
    <name type="scientific">Pseudonocardia yuanmonensis</name>
    <dbReference type="NCBI Taxonomy" id="1095914"/>
    <lineage>
        <taxon>Bacteria</taxon>
        <taxon>Bacillati</taxon>
        <taxon>Actinomycetota</taxon>
        <taxon>Actinomycetes</taxon>
        <taxon>Pseudonocardiales</taxon>
        <taxon>Pseudonocardiaceae</taxon>
        <taxon>Pseudonocardia</taxon>
    </lineage>
</organism>